<keyword evidence="4" id="KW-0547">Nucleotide-binding</keyword>
<organism evidence="8 9">
    <name type="scientific">Bos indicus x Bos taurus</name>
    <name type="common">Hybrid cattle</name>
    <dbReference type="NCBI Taxonomy" id="30522"/>
    <lineage>
        <taxon>Eukaryota</taxon>
        <taxon>Metazoa</taxon>
        <taxon>Chordata</taxon>
        <taxon>Craniata</taxon>
        <taxon>Vertebrata</taxon>
        <taxon>Euteleostomi</taxon>
        <taxon>Mammalia</taxon>
        <taxon>Eutheria</taxon>
        <taxon>Laurasiatheria</taxon>
        <taxon>Artiodactyla</taxon>
        <taxon>Ruminantia</taxon>
        <taxon>Pecora</taxon>
        <taxon>Bovidae</taxon>
        <taxon>Bovinae</taxon>
        <taxon>Bos</taxon>
    </lineage>
</organism>
<dbReference type="Pfam" id="PF17779">
    <property type="entry name" value="WHD_NOD2"/>
    <property type="match status" value="1"/>
</dbReference>
<dbReference type="Gene3D" id="3.40.50.300">
    <property type="entry name" value="P-loop containing nucleotide triphosphate hydrolases"/>
    <property type="match status" value="1"/>
</dbReference>
<dbReference type="InterPro" id="IPR003593">
    <property type="entry name" value="AAA+_ATPase"/>
</dbReference>
<dbReference type="Pfam" id="PF17776">
    <property type="entry name" value="NLRC4_HD2"/>
    <property type="match status" value="1"/>
</dbReference>
<dbReference type="InterPro" id="IPR041267">
    <property type="entry name" value="NLRP_HD2"/>
</dbReference>
<feature type="domain" description="NACHT" evidence="7">
    <location>
        <begin position="73"/>
        <end position="276"/>
    </location>
</feature>
<keyword evidence="5" id="KW-0067">ATP-binding</keyword>
<dbReference type="InterPro" id="IPR050637">
    <property type="entry name" value="NLRP_innate_immun_reg"/>
</dbReference>
<feature type="signal peptide" evidence="6">
    <location>
        <begin position="1"/>
        <end position="21"/>
    </location>
</feature>
<dbReference type="STRING" id="30522.A0A4W2CL61"/>
<proteinExistence type="inferred from homology"/>
<evidence type="ECO:0000256" key="2">
    <source>
        <dbReference type="ARBA" id="ARBA00022614"/>
    </source>
</evidence>
<feature type="chain" id="PRO_5021319604" description="NACHT domain-containing protein" evidence="6">
    <location>
        <begin position="22"/>
        <end position="937"/>
    </location>
</feature>
<protein>
    <recommendedName>
        <fullName evidence="7">NACHT domain-containing protein</fullName>
    </recommendedName>
</protein>
<dbReference type="PRINTS" id="PR00364">
    <property type="entry name" value="DISEASERSIST"/>
</dbReference>
<dbReference type="InterPro" id="IPR007111">
    <property type="entry name" value="NACHT_NTPase"/>
</dbReference>
<dbReference type="InterPro" id="IPR001611">
    <property type="entry name" value="Leu-rich_rpt"/>
</dbReference>
<reference evidence="8" key="3">
    <citation type="submission" date="2025-09" db="UniProtKB">
        <authorList>
            <consortium name="Ensembl"/>
        </authorList>
    </citation>
    <scope>IDENTIFICATION</scope>
</reference>
<dbReference type="FunFam" id="3.80.10.10:FF:000862">
    <property type="entry name" value="NACHT, LRR and PYD domains-containing protein 14"/>
    <property type="match status" value="1"/>
</dbReference>
<reference evidence="8 9" key="1">
    <citation type="submission" date="2018-11" db="EMBL/GenBank/DDBJ databases">
        <title>Haplotype-resolved cattle genomes.</title>
        <authorList>
            <person name="Low W.Y."/>
            <person name="Tearle R."/>
            <person name="Bickhart D.M."/>
            <person name="Rosen B.D."/>
            <person name="Koren S."/>
            <person name="Rhie A."/>
            <person name="Hiendleder S."/>
            <person name="Phillippy A.M."/>
            <person name="Smith T.P.L."/>
            <person name="Williams J.L."/>
        </authorList>
    </citation>
    <scope>NUCLEOTIDE SEQUENCE [LARGE SCALE GENOMIC DNA]</scope>
</reference>
<dbReference type="InterPro" id="IPR027417">
    <property type="entry name" value="P-loop_NTPase"/>
</dbReference>
<reference evidence="8" key="2">
    <citation type="submission" date="2025-08" db="UniProtKB">
        <authorList>
            <consortium name="Ensembl"/>
        </authorList>
    </citation>
    <scope>IDENTIFICATION</scope>
</reference>
<evidence type="ECO:0000256" key="5">
    <source>
        <dbReference type="ARBA" id="ARBA00022840"/>
    </source>
</evidence>
<dbReference type="PROSITE" id="PS50837">
    <property type="entry name" value="NACHT"/>
    <property type="match status" value="1"/>
</dbReference>
<keyword evidence="2" id="KW-0433">Leucine-rich repeat</keyword>
<dbReference type="InterPro" id="IPR032675">
    <property type="entry name" value="LRR_dom_sf"/>
</dbReference>
<sequence>MFQLSIITFTSMLSPCTSVQAKRRYTNTMEKFSVWKDILWSGDDGGFHYNITQRSPKLITYLNPQAPTQSTPLTMVLYGPAGVGKTTRAKELMLDWMQDDLAETSNSAFYLSCKGLNHRRTCTFAELISANWPHVQEDIPAILAQAQKVLLILDGFDELKVPSGALIHDICGDWKKQKPVPVLLGSLLKRKMLPKATLLITTRPGALRELRLLTEQPLFIEMEGFLEEDRKAYFLKHFEEESQALRAFDLMKNNAALFQLGSAPSVCWMVCTCLRQQMERGEDPAATCRTTTALFLRFLCGRFTPPHGGGPRRGLQAPLKPLCLLAAEGVWTQSSVFDGEDLRRLGVDPSALCPFLDGNILQKSEDGEACYSFIHLSVQQFLAAMFYVLEPEEQEEEGLGGRRWHIGDVGKLLSKEERLKNPNLTHVGYFLFGLCNERRAMELETTFGCLVSTEIKRELLKHTLMPHGKKSFSVTDTKEVLSCLYESQEEQLVKDAMAHVKEMSIHLMNTSEMMQSSFCLKHCANLQKISLQVGKKIFLENDPALKSDPQNETSQHDHHSLQLWADLCSVFSSNENLNFLDVKESFLSHSSVRILCEQITHVTCHLQKVVIKNVSPASAYRDFCLAFIGKKTLTHLVLEGSVRGDKILLLLLCEILKHPRCNLQYLRLGSCSDTTQQWADFSSALKVNQSLKCLDLTASEFLDEGVKLLCLTLRHPKCVLQKLSLENCQLTQACCKELSSALIVNQRLTHLCLAKNDLGDGGVKILCEGLRYPECQLQTLVLRHCNINRHGCKYISKLLQGDSSLTSLDLGFNPIATGLCFLYEALKKPNCNLKCLGLWGCSITPFSCQHLASALVSSRSLETLDLGQNAWGQSGIVVLLKALKQNHGSLKTLRLKMDKSTVEIQRLLKDVKENNPRLTIECNDARTTRSSCCDFFS</sequence>
<name>A0A4W2CL61_BOBOX</name>
<keyword evidence="3" id="KW-0677">Repeat</keyword>
<dbReference type="SUPFAM" id="SSF52540">
    <property type="entry name" value="P-loop containing nucleoside triphosphate hydrolases"/>
    <property type="match status" value="1"/>
</dbReference>
<keyword evidence="9" id="KW-1185">Reference proteome</keyword>
<evidence type="ECO:0000256" key="1">
    <source>
        <dbReference type="ARBA" id="ARBA00008665"/>
    </source>
</evidence>
<dbReference type="GO" id="GO:0005524">
    <property type="term" value="F:ATP binding"/>
    <property type="evidence" value="ECO:0007669"/>
    <property type="project" value="UniProtKB-KW"/>
</dbReference>
<evidence type="ECO:0000313" key="8">
    <source>
        <dbReference type="Ensembl" id="ENSBIXP00000012684.1"/>
    </source>
</evidence>
<evidence type="ECO:0000256" key="6">
    <source>
        <dbReference type="SAM" id="SignalP"/>
    </source>
</evidence>
<gene>
    <name evidence="8" type="primary">LOC113876112</name>
</gene>
<dbReference type="SMART" id="SM00368">
    <property type="entry name" value="LRR_RI"/>
    <property type="match status" value="7"/>
</dbReference>
<dbReference type="PANTHER" id="PTHR45690:SF22">
    <property type="entry name" value="NACHT DOMAIN-CONTAINING PROTEIN"/>
    <property type="match status" value="1"/>
</dbReference>
<dbReference type="PANTHER" id="PTHR45690">
    <property type="entry name" value="NACHT, LRR AND PYD DOMAINS-CONTAINING PROTEIN 12"/>
    <property type="match status" value="1"/>
</dbReference>
<comment type="similarity">
    <text evidence="1">Belongs to the NLRP family.</text>
</comment>
<evidence type="ECO:0000313" key="9">
    <source>
        <dbReference type="Proteomes" id="UP000314981"/>
    </source>
</evidence>
<dbReference type="Proteomes" id="UP000314981">
    <property type="component" value="Chromosome 18"/>
</dbReference>
<dbReference type="Pfam" id="PF05729">
    <property type="entry name" value="NACHT"/>
    <property type="match status" value="1"/>
</dbReference>
<dbReference type="InterPro" id="IPR041075">
    <property type="entry name" value="NOD1/2_WH"/>
</dbReference>
<keyword evidence="6" id="KW-0732">Signal</keyword>
<dbReference type="GO" id="GO:0050727">
    <property type="term" value="P:regulation of inflammatory response"/>
    <property type="evidence" value="ECO:0007669"/>
    <property type="project" value="TreeGrafter"/>
</dbReference>
<accession>A0A4W2CL61</accession>
<dbReference type="FunFam" id="3.40.50.300:FF:001341">
    <property type="entry name" value="NLR family pyrin domain containing 7"/>
    <property type="match status" value="1"/>
</dbReference>
<evidence type="ECO:0000259" key="7">
    <source>
        <dbReference type="PROSITE" id="PS50837"/>
    </source>
</evidence>
<dbReference type="SUPFAM" id="SSF52047">
    <property type="entry name" value="RNI-like"/>
    <property type="match status" value="1"/>
</dbReference>
<dbReference type="Gene3D" id="3.80.10.10">
    <property type="entry name" value="Ribonuclease Inhibitor"/>
    <property type="match status" value="1"/>
</dbReference>
<evidence type="ECO:0000256" key="3">
    <source>
        <dbReference type="ARBA" id="ARBA00022737"/>
    </source>
</evidence>
<dbReference type="GO" id="GO:0005737">
    <property type="term" value="C:cytoplasm"/>
    <property type="evidence" value="ECO:0007669"/>
    <property type="project" value="TreeGrafter"/>
</dbReference>
<dbReference type="Pfam" id="PF13516">
    <property type="entry name" value="LRR_6"/>
    <property type="match status" value="2"/>
</dbReference>
<evidence type="ECO:0000256" key="4">
    <source>
        <dbReference type="ARBA" id="ARBA00022741"/>
    </source>
</evidence>
<dbReference type="SMART" id="SM00382">
    <property type="entry name" value="AAA"/>
    <property type="match status" value="1"/>
</dbReference>
<dbReference type="OMA" id="TRQWADF"/>
<dbReference type="Ensembl" id="ENSBIXT00000022751.1">
    <property type="protein sequence ID" value="ENSBIXP00000012684.1"/>
    <property type="gene ID" value="ENSBIXG00000017751.1"/>
</dbReference>
<dbReference type="AlphaFoldDB" id="A0A4W2CL61"/>